<sequence>MHTLEEFTPLGEATADDRSRIAFGKAGVRGNERYAVAVNKHGEILLTPLASIPRREAWLWQNPSAMAMVLEGLRQSAAGETHDVGSFAEFADPKIADLEIDDDAADTTARDALGAERQHPPDNVS</sequence>
<evidence type="ECO:0000313" key="3">
    <source>
        <dbReference type="Proteomes" id="UP000636956"/>
    </source>
</evidence>
<reference evidence="2" key="1">
    <citation type="journal article" date="2014" name="Int. J. Syst. Evol. Microbiol.">
        <title>Complete genome sequence of Corynebacterium casei LMG S-19264T (=DSM 44701T), isolated from a smear-ripened cheese.</title>
        <authorList>
            <consortium name="US DOE Joint Genome Institute (JGI-PGF)"/>
            <person name="Walter F."/>
            <person name="Albersmeier A."/>
            <person name="Kalinowski J."/>
            <person name="Ruckert C."/>
        </authorList>
    </citation>
    <scope>NUCLEOTIDE SEQUENCE</scope>
    <source>
        <strain evidence="2">CGMCC 1.8984</strain>
    </source>
</reference>
<proteinExistence type="predicted"/>
<comment type="caution">
    <text evidence="2">The sequence shown here is derived from an EMBL/GenBank/DDBJ whole genome shotgun (WGS) entry which is preliminary data.</text>
</comment>
<keyword evidence="3" id="KW-1185">Reference proteome</keyword>
<dbReference type="EMBL" id="BMMD01000038">
    <property type="protein sequence ID" value="GGJ94074.1"/>
    <property type="molecule type" value="Genomic_DNA"/>
</dbReference>
<gene>
    <name evidence="2" type="ORF">GCM10011372_35520</name>
</gene>
<dbReference type="Proteomes" id="UP000636956">
    <property type="component" value="Unassembled WGS sequence"/>
</dbReference>
<dbReference type="RefSeq" id="WP_188744735.1">
    <property type="nucleotide sequence ID" value="NZ_BAABFW010000032.1"/>
</dbReference>
<protein>
    <submittedName>
        <fullName evidence="2">Uncharacterized protein</fullName>
    </submittedName>
</protein>
<reference evidence="2" key="2">
    <citation type="submission" date="2020-09" db="EMBL/GenBank/DDBJ databases">
        <authorList>
            <person name="Sun Q."/>
            <person name="Zhou Y."/>
        </authorList>
    </citation>
    <scope>NUCLEOTIDE SEQUENCE</scope>
    <source>
        <strain evidence="2">CGMCC 1.8984</strain>
    </source>
</reference>
<dbReference type="AlphaFoldDB" id="A0A917PV62"/>
<evidence type="ECO:0000256" key="1">
    <source>
        <dbReference type="SAM" id="MobiDB-lite"/>
    </source>
</evidence>
<feature type="compositionally biased region" description="Basic and acidic residues" evidence="1">
    <location>
        <begin position="113"/>
        <end position="125"/>
    </location>
</feature>
<evidence type="ECO:0000313" key="2">
    <source>
        <dbReference type="EMBL" id="GGJ94074.1"/>
    </source>
</evidence>
<name>A0A917PV62_9MICO</name>
<organism evidence="2 3">
    <name type="scientific">Agromyces bauzanensis</name>
    <dbReference type="NCBI Taxonomy" id="1308924"/>
    <lineage>
        <taxon>Bacteria</taxon>
        <taxon>Bacillati</taxon>
        <taxon>Actinomycetota</taxon>
        <taxon>Actinomycetes</taxon>
        <taxon>Micrococcales</taxon>
        <taxon>Microbacteriaceae</taxon>
        <taxon>Agromyces</taxon>
    </lineage>
</organism>
<feature type="region of interest" description="Disordered" evidence="1">
    <location>
        <begin position="101"/>
        <end position="125"/>
    </location>
</feature>
<accession>A0A917PV62</accession>